<feature type="transmembrane region" description="Helical" evidence="1">
    <location>
        <begin position="203"/>
        <end position="220"/>
    </location>
</feature>
<evidence type="ECO:0000313" key="4">
    <source>
        <dbReference type="Proteomes" id="UP001518990"/>
    </source>
</evidence>
<organism evidence="3 4">
    <name type="scientific">Roseomonas marmotae</name>
    <dbReference type="NCBI Taxonomy" id="2768161"/>
    <lineage>
        <taxon>Bacteria</taxon>
        <taxon>Pseudomonadati</taxon>
        <taxon>Pseudomonadota</taxon>
        <taxon>Alphaproteobacteria</taxon>
        <taxon>Acetobacterales</taxon>
        <taxon>Roseomonadaceae</taxon>
        <taxon>Roseomonas</taxon>
    </lineage>
</organism>
<feature type="transmembrane region" description="Helical" evidence="1">
    <location>
        <begin position="322"/>
        <end position="346"/>
    </location>
</feature>
<name>A0ABS3KF75_9PROT</name>
<comment type="caution">
    <text evidence="3">The sequence shown here is derived from an EMBL/GenBank/DDBJ whole genome shotgun (WGS) entry which is preliminary data.</text>
</comment>
<feature type="transmembrane region" description="Helical" evidence="1">
    <location>
        <begin position="166"/>
        <end position="191"/>
    </location>
</feature>
<evidence type="ECO:0000259" key="2">
    <source>
        <dbReference type="Pfam" id="PF01757"/>
    </source>
</evidence>
<gene>
    <name evidence="3" type="ORF">IAI60_13325</name>
</gene>
<proteinExistence type="predicted"/>
<feature type="transmembrane region" description="Helical" evidence="1">
    <location>
        <begin position="41"/>
        <end position="60"/>
    </location>
</feature>
<dbReference type="Proteomes" id="UP001518990">
    <property type="component" value="Unassembled WGS sequence"/>
</dbReference>
<feature type="transmembrane region" description="Helical" evidence="1">
    <location>
        <begin position="232"/>
        <end position="252"/>
    </location>
</feature>
<dbReference type="PANTHER" id="PTHR23028">
    <property type="entry name" value="ACETYLTRANSFERASE"/>
    <property type="match status" value="1"/>
</dbReference>
<dbReference type="RefSeq" id="WP_207447912.1">
    <property type="nucleotide sequence ID" value="NZ_CP061091.1"/>
</dbReference>
<keyword evidence="3" id="KW-0808">Transferase</keyword>
<dbReference type="InterPro" id="IPR050879">
    <property type="entry name" value="Acyltransferase_3"/>
</dbReference>
<dbReference type="InterPro" id="IPR002656">
    <property type="entry name" value="Acyl_transf_3_dom"/>
</dbReference>
<reference evidence="3 4" key="1">
    <citation type="submission" date="2020-09" db="EMBL/GenBank/DDBJ databases">
        <title>Roseomonas.</title>
        <authorList>
            <person name="Zhu W."/>
        </authorList>
    </citation>
    <scope>NUCLEOTIDE SEQUENCE [LARGE SCALE GENOMIC DNA]</scope>
    <source>
        <strain evidence="3 4">1311</strain>
    </source>
</reference>
<dbReference type="GO" id="GO:0016746">
    <property type="term" value="F:acyltransferase activity"/>
    <property type="evidence" value="ECO:0007669"/>
    <property type="project" value="UniProtKB-KW"/>
</dbReference>
<keyword evidence="1" id="KW-0472">Membrane</keyword>
<keyword evidence="3" id="KW-0012">Acyltransferase</keyword>
<sequence length="373" mass="41045">MQEIRSLTGLRGIAALLVAAYHLQEVFDNGAAQQAEWHQQLYLSVDVFFVLSGFMIMLRYQHFFMRPWRSQDFSDFMLRRIARIYPLYLVVLLLYVGLRLAEAGFTGHAVPAPITPDVFALNLSMAQVWGLGPSIIIPTWSVSAEFFAYLAFPLLVPLFARSGGRILLGLACGIMLSLVGLAWLASWLGAAADFSLNIWKHDWGLPVLRCLAGFMAGMLIHRVFARGSLDRWAGNDALGIAVCLALVAGLAWKVPDLLLFPLFPALVLVLSCNKGWLARLFSNPVVHSLGRWSFALYLVHGMLQRIPLALEPRLAGPIGQEAAMAVAVAVHFSVVAAASAACYAFIEAPGQKMFRHRFPRPGDMPLLKQAGKS</sequence>
<protein>
    <submittedName>
        <fullName evidence="3">Acyltransferase</fullName>
    </submittedName>
</protein>
<keyword evidence="4" id="KW-1185">Reference proteome</keyword>
<dbReference type="EMBL" id="JACTNF010000013">
    <property type="protein sequence ID" value="MBO1075590.1"/>
    <property type="molecule type" value="Genomic_DNA"/>
</dbReference>
<keyword evidence="1" id="KW-1133">Transmembrane helix</keyword>
<dbReference type="Pfam" id="PF01757">
    <property type="entry name" value="Acyl_transf_3"/>
    <property type="match status" value="1"/>
</dbReference>
<feature type="transmembrane region" description="Helical" evidence="1">
    <location>
        <begin position="135"/>
        <end position="159"/>
    </location>
</feature>
<accession>A0ABS3KF75</accession>
<feature type="domain" description="Acyltransferase 3" evidence="2">
    <location>
        <begin position="5"/>
        <end position="306"/>
    </location>
</feature>
<evidence type="ECO:0000256" key="1">
    <source>
        <dbReference type="SAM" id="Phobius"/>
    </source>
</evidence>
<dbReference type="PANTHER" id="PTHR23028:SF131">
    <property type="entry name" value="BLR2367 PROTEIN"/>
    <property type="match status" value="1"/>
</dbReference>
<feature type="transmembrane region" description="Helical" evidence="1">
    <location>
        <begin position="81"/>
        <end position="98"/>
    </location>
</feature>
<evidence type="ECO:0000313" key="3">
    <source>
        <dbReference type="EMBL" id="MBO1075590.1"/>
    </source>
</evidence>
<keyword evidence="1" id="KW-0812">Transmembrane</keyword>